<evidence type="ECO:0000313" key="4">
    <source>
        <dbReference type="Proteomes" id="UP000620124"/>
    </source>
</evidence>
<proteinExistence type="predicted"/>
<evidence type="ECO:0000256" key="1">
    <source>
        <dbReference type="SAM" id="MobiDB-lite"/>
    </source>
</evidence>
<dbReference type="OrthoDB" id="3259181at2759"/>
<keyword evidence="2" id="KW-0812">Transmembrane</keyword>
<accession>A0A8H6YHR4</accession>
<comment type="caution">
    <text evidence="3">The sequence shown here is derived from an EMBL/GenBank/DDBJ whole genome shotgun (WGS) entry which is preliminary data.</text>
</comment>
<feature type="transmembrane region" description="Helical" evidence="2">
    <location>
        <begin position="74"/>
        <end position="95"/>
    </location>
</feature>
<feature type="compositionally biased region" description="Basic residues" evidence="1">
    <location>
        <begin position="285"/>
        <end position="296"/>
    </location>
</feature>
<name>A0A8H6YHR4_9AGAR</name>
<feature type="transmembrane region" description="Helical" evidence="2">
    <location>
        <begin position="39"/>
        <end position="62"/>
    </location>
</feature>
<dbReference type="Proteomes" id="UP000620124">
    <property type="component" value="Unassembled WGS sequence"/>
</dbReference>
<dbReference type="EMBL" id="JACAZI010000006">
    <property type="protein sequence ID" value="KAF7358474.1"/>
    <property type="molecule type" value="Genomic_DNA"/>
</dbReference>
<feature type="region of interest" description="Disordered" evidence="1">
    <location>
        <begin position="275"/>
        <end position="395"/>
    </location>
</feature>
<keyword evidence="2" id="KW-0472">Membrane</keyword>
<protein>
    <submittedName>
        <fullName evidence="3">Transposase-like protein</fullName>
    </submittedName>
</protein>
<feature type="compositionally biased region" description="Polar residues" evidence="1">
    <location>
        <begin position="335"/>
        <end position="350"/>
    </location>
</feature>
<feature type="compositionally biased region" description="Polar residues" evidence="1">
    <location>
        <begin position="240"/>
        <end position="252"/>
    </location>
</feature>
<evidence type="ECO:0000256" key="2">
    <source>
        <dbReference type="SAM" id="Phobius"/>
    </source>
</evidence>
<feature type="region of interest" description="Disordered" evidence="1">
    <location>
        <begin position="230"/>
        <end position="261"/>
    </location>
</feature>
<keyword evidence="4" id="KW-1185">Reference proteome</keyword>
<organism evidence="3 4">
    <name type="scientific">Mycena venus</name>
    <dbReference type="NCBI Taxonomy" id="2733690"/>
    <lineage>
        <taxon>Eukaryota</taxon>
        <taxon>Fungi</taxon>
        <taxon>Dikarya</taxon>
        <taxon>Basidiomycota</taxon>
        <taxon>Agaricomycotina</taxon>
        <taxon>Agaricomycetes</taxon>
        <taxon>Agaricomycetidae</taxon>
        <taxon>Agaricales</taxon>
        <taxon>Marasmiineae</taxon>
        <taxon>Mycenaceae</taxon>
        <taxon>Mycena</taxon>
    </lineage>
</organism>
<gene>
    <name evidence="3" type="ORF">MVEN_00897900</name>
</gene>
<dbReference type="AlphaFoldDB" id="A0A8H6YHR4"/>
<evidence type="ECO:0000313" key="3">
    <source>
        <dbReference type="EMBL" id="KAF7358474.1"/>
    </source>
</evidence>
<feature type="compositionally biased region" description="Low complexity" evidence="1">
    <location>
        <begin position="381"/>
        <end position="392"/>
    </location>
</feature>
<sequence length="575" mass="64995">MSDTSLVRAPDLEKRIQKYHSGTRGCLKTSSDAALSFTLLRWLAVNVVLFCLSPTLFAALCLSRSFRADTVLSTFSPTALLYILAASGFTFVFLANTVFPAFMRYQVIVDAFFSRRSPEDSHSLVLHYTSTLAPILFLKRCALQYIYSRHIDHDYCVFRTTTFIQIHAELAHHQNRAAREVIRNRFYYFETVESFPRRILFSQTIEDAGIERDGHIYVKFPLLGGARSNTAPNEMEIDNPNDNSGAQQGSSSRKLRGANESAKYKAAIAAEGLDEDGRTMTHKTAPQRKRRRVAKKAKYDGQGGDDDSDDVYSGSDESSENNSSDSDNDLEITNEELSNSLPSKTVPATSRRQHAAKGAEKSRGKKRARRLSSGEKNPLEQAAPVQTVPVQVPKRKESKKTNAVYFFFEEVDCDADGSKEEDTKYYKCRHGNRKVVKVTKKMKGNLSTLVGHLQRTFPAHYRLCEVLNKRPTPPTSDEIAIANGRKAMDPTTSKKYLQELDNISNNIKLMLEQQLQKLQEPWDQRKFEDLVAKWVAACDQPFSAVEEPEFRAMLEYAYYHNVSGKLKVPNKKKCS</sequence>
<feature type="compositionally biased region" description="Low complexity" evidence="1">
    <location>
        <begin position="311"/>
        <end position="325"/>
    </location>
</feature>
<reference evidence="3" key="1">
    <citation type="submission" date="2020-05" db="EMBL/GenBank/DDBJ databases">
        <title>Mycena genomes resolve the evolution of fungal bioluminescence.</title>
        <authorList>
            <person name="Tsai I.J."/>
        </authorList>
    </citation>
    <scope>NUCLEOTIDE SEQUENCE</scope>
    <source>
        <strain evidence="3">CCC161011</strain>
    </source>
</reference>
<keyword evidence="2" id="KW-1133">Transmembrane helix</keyword>